<name>A0AAD8DVB2_MYTSE</name>
<protein>
    <recommendedName>
        <fullName evidence="1">NACHT domain-containing protein</fullName>
    </recommendedName>
</protein>
<keyword evidence="3" id="KW-1185">Reference proteome</keyword>
<dbReference type="SUPFAM" id="SSF52540">
    <property type="entry name" value="P-loop containing nucleoside triphosphate hydrolases"/>
    <property type="match status" value="1"/>
</dbReference>
<comment type="caution">
    <text evidence="2">The sequence shown here is derived from an EMBL/GenBank/DDBJ whole genome shotgun (WGS) entry which is preliminary data.</text>
</comment>
<evidence type="ECO:0000313" key="2">
    <source>
        <dbReference type="EMBL" id="KAJ8726146.1"/>
    </source>
</evidence>
<dbReference type="InterPro" id="IPR027417">
    <property type="entry name" value="P-loop_NTPase"/>
</dbReference>
<dbReference type="Gene3D" id="3.40.50.300">
    <property type="entry name" value="P-loop containing nucleotide triphosphate hydrolases"/>
    <property type="match status" value="1"/>
</dbReference>
<evidence type="ECO:0000313" key="3">
    <source>
        <dbReference type="Proteomes" id="UP001231518"/>
    </source>
</evidence>
<accession>A0AAD8DVB2</accession>
<dbReference type="Proteomes" id="UP001231518">
    <property type="component" value="Chromosome 10"/>
</dbReference>
<dbReference type="InterPro" id="IPR007111">
    <property type="entry name" value="NACHT_NTPase"/>
</dbReference>
<dbReference type="Pfam" id="PF05729">
    <property type="entry name" value="NACHT"/>
    <property type="match status" value="1"/>
</dbReference>
<proteinExistence type="predicted"/>
<feature type="domain" description="NACHT" evidence="1">
    <location>
        <begin position="823"/>
        <end position="1011"/>
    </location>
</feature>
<evidence type="ECO:0000259" key="1">
    <source>
        <dbReference type="Pfam" id="PF05729"/>
    </source>
</evidence>
<gene>
    <name evidence="2" type="ORF">PYW07_000844</name>
</gene>
<reference evidence="2" key="1">
    <citation type="submission" date="2023-03" db="EMBL/GenBank/DDBJ databases">
        <title>Chromosome-level genomes of two armyworms, Mythimna separata and Mythimna loreyi, provide insights into the biosynthesis and reception of sex pheromones.</title>
        <authorList>
            <person name="Zhao H."/>
        </authorList>
    </citation>
    <scope>NUCLEOTIDE SEQUENCE</scope>
    <source>
        <strain evidence="2">BeijingLab</strain>
        <tissue evidence="2">Pupa</tissue>
    </source>
</reference>
<sequence length="1458" mass="170231">MYKKRKGTSGICGQLYESKLISLLYFRALRDKRIVDFQLASNVDHIGAFDDICFKCRVEGLDKPVVVFIQAKHKENENKTLKNDLVTYFESYLKIRHIFKSNNNDLLLAGSFDETECLFVIYTTAKDEFSNDSKVESCFSSNLNDLIGTSRGTVTQPFKNENNIMFLTKITVKDQVISLAERVAKLILGEGSSQMMLSDDLIMRYHVILAQKVFEISDIMPNGQRIAYFRREFFNTNEDYLVIFKDILFRDILRKRKIKHDDIKHLLGQFINLSSDATKLSRLIGTVLTYDNGRLKFVEKYRKDINQSMDQVYTPPSIVKEAITLAATDMLSSRSFLVPAAFGNKDLTLSGNDAKKEARLNHLSSKIIDLLQKCDSSKIVTIDDSLDKGLLQLNGGIAGAVGNIFVHDSETKLIKFTDNCDLLEDLAKRLYTKIYEAFINMHEYRFNFKIYKFPKLTFDFSEFEENVAKDFLKRLLFYSNQADEKSVETILKHEIKRYQRGSPNNFKAKTDAIFAKYHDVIQNWWKQPNQAMYLTREPDLFEETINNIVRDPLISLLNVTYMSKIKHLNYTFSKDAVETLSSQGQLSNNFIVITKNTVLTVLKVLQYLKNNEHIILDLEYIVNLPENDRNALHVELSSTNDDQVFVFVFQCTHNSRHENIRLEIAKAIQKMSTKHKTILITNEVSVKILNTYFPKADITRDEKVGLIDMSRESQKSILENAKVMFQGIEVPLKLIVNDESMAIVTDVILNKIINEGTIAVGKLTVNRNYDEIKHLYVDRRVIFNRERNNMLIDVSFLREGEIHYGINHSMFVQTLNDIKADFVLLTAEPGMGKSTLLSHLSLKTKEIHPEIWILRINLLEHSRQFSQWKDAKTAIDILETLKFMCQIIIQDKLSKNNNIELVLEKKNNVVYLKHCTGDQWIVFELNLFLHFYNKRKMIFLFDGFDEICPQYANEVMKCLKSIRNDPRTQRTWITSRSYNEVKRILLKEFGSSYDIDYFYYPETEEYLQNYFDFNLRLEELNSAQLENVEKFLKYMVQGKDITVLTEALPQRPLHRVYNCASKYLLRKILHAHIPSWTHSLTNLDLSCIKCMCDVYNRIYYEIKSENEGDNRCGNPLYLFLAAHYFVDNIKNVKTENKCWDLEINLFTFYEWFLKTAIKNRYQEKNEMDIYNPDIINVYDKDVADSVLRYKKLAAYAIFNLEKDHKLFSIKDLEEIKDWIKFIEKGGEKSGIIYSVANEIPIFIHMTFTENFAVEYICDCLKNEKDREMVISWIDFIIHVLFSESYSLSLKNMLDLKMEFDATLSSVLEKHNDVRFNSLMKEISNSKFLSLRYDKPFLMECSFFNPLPYDDYSSIQYLMKLLSSTINKSNLNTFLKIVKKTKPLSVAIQNGYSKLPVLIFDLIRKYDRSRLKPVLLQNFSYLSRSINYDEIRNDEILKLIHDGFSEGCSSRTRLSCKVS</sequence>
<organism evidence="2 3">
    <name type="scientific">Mythimna separata</name>
    <name type="common">Oriental armyworm</name>
    <name type="synonym">Pseudaletia separata</name>
    <dbReference type="NCBI Taxonomy" id="271217"/>
    <lineage>
        <taxon>Eukaryota</taxon>
        <taxon>Metazoa</taxon>
        <taxon>Ecdysozoa</taxon>
        <taxon>Arthropoda</taxon>
        <taxon>Hexapoda</taxon>
        <taxon>Insecta</taxon>
        <taxon>Pterygota</taxon>
        <taxon>Neoptera</taxon>
        <taxon>Endopterygota</taxon>
        <taxon>Lepidoptera</taxon>
        <taxon>Glossata</taxon>
        <taxon>Ditrysia</taxon>
        <taxon>Noctuoidea</taxon>
        <taxon>Noctuidae</taxon>
        <taxon>Noctuinae</taxon>
        <taxon>Hadenini</taxon>
        <taxon>Mythimna</taxon>
    </lineage>
</organism>
<dbReference type="EMBL" id="JARGEI010000009">
    <property type="protein sequence ID" value="KAJ8726146.1"/>
    <property type="molecule type" value="Genomic_DNA"/>
</dbReference>